<keyword evidence="3" id="KW-1185">Reference proteome</keyword>
<feature type="compositionally biased region" description="Polar residues" evidence="1">
    <location>
        <begin position="95"/>
        <end position="106"/>
    </location>
</feature>
<comment type="caution">
    <text evidence="2">The sequence shown here is derived from an EMBL/GenBank/DDBJ whole genome shotgun (WGS) entry which is preliminary data.</text>
</comment>
<dbReference type="EMBL" id="JACTNZ010000007">
    <property type="protein sequence ID" value="KAG5541361.1"/>
    <property type="molecule type" value="Genomic_DNA"/>
</dbReference>
<evidence type="ECO:0000256" key="1">
    <source>
        <dbReference type="SAM" id="MobiDB-lite"/>
    </source>
</evidence>
<dbReference type="Proteomes" id="UP000823749">
    <property type="component" value="Chromosome 7"/>
</dbReference>
<dbReference type="AlphaFoldDB" id="A0AAV6JJK3"/>
<accession>A0AAV6JJK3</accession>
<feature type="compositionally biased region" description="Acidic residues" evidence="1">
    <location>
        <begin position="29"/>
        <end position="39"/>
    </location>
</feature>
<feature type="region of interest" description="Disordered" evidence="1">
    <location>
        <begin position="91"/>
        <end position="112"/>
    </location>
</feature>
<feature type="compositionally biased region" description="Basic and acidic residues" evidence="1">
    <location>
        <begin position="16"/>
        <end position="28"/>
    </location>
</feature>
<gene>
    <name evidence="2" type="ORF">RHGRI_021256</name>
</gene>
<feature type="compositionally biased region" description="Basic and acidic residues" evidence="1">
    <location>
        <begin position="40"/>
        <end position="53"/>
    </location>
</feature>
<protein>
    <submittedName>
        <fullName evidence="2">Uncharacterized protein</fullName>
    </submittedName>
</protein>
<organism evidence="2 3">
    <name type="scientific">Rhododendron griersonianum</name>
    <dbReference type="NCBI Taxonomy" id="479676"/>
    <lineage>
        <taxon>Eukaryota</taxon>
        <taxon>Viridiplantae</taxon>
        <taxon>Streptophyta</taxon>
        <taxon>Embryophyta</taxon>
        <taxon>Tracheophyta</taxon>
        <taxon>Spermatophyta</taxon>
        <taxon>Magnoliopsida</taxon>
        <taxon>eudicotyledons</taxon>
        <taxon>Gunneridae</taxon>
        <taxon>Pentapetalae</taxon>
        <taxon>asterids</taxon>
        <taxon>Ericales</taxon>
        <taxon>Ericaceae</taxon>
        <taxon>Ericoideae</taxon>
        <taxon>Rhodoreae</taxon>
        <taxon>Rhododendron</taxon>
    </lineage>
</organism>
<sequence length="112" mass="12786">MMSLESVPLTMPPNKECGEQKEVWSADSEHEETIEDGKEETENYENKVEEPKEGTPFNTSEDAYLYLSRPAPQTVPKVGPSQRGHVAFHTKDQTTPHNLSEINTQRKTYHLK</sequence>
<evidence type="ECO:0000313" key="3">
    <source>
        <dbReference type="Proteomes" id="UP000823749"/>
    </source>
</evidence>
<proteinExistence type="predicted"/>
<reference evidence="2" key="1">
    <citation type="submission" date="2020-08" db="EMBL/GenBank/DDBJ databases">
        <title>Plant Genome Project.</title>
        <authorList>
            <person name="Zhang R.-G."/>
        </authorList>
    </citation>
    <scope>NUCLEOTIDE SEQUENCE</scope>
    <source>
        <strain evidence="2">WSP0</strain>
        <tissue evidence="2">Leaf</tissue>
    </source>
</reference>
<name>A0AAV6JJK3_9ERIC</name>
<evidence type="ECO:0000313" key="2">
    <source>
        <dbReference type="EMBL" id="KAG5541361.1"/>
    </source>
</evidence>
<feature type="region of interest" description="Disordered" evidence="1">
    <location>
        <begin position="1"/>
        <end position="59"/>
    </location>
</feature>